<evidence type="ECO:0000313" key="2">
    <source>
        <dbReference type="EMBL" id="GGN81385.1"/>
    </source>
</evidence>
<dbReference type="PANTHER" id="PTHR32097">
    <property type="entry name" value="CAMP-BINDING PROTEIN 1-RELATED"/>
    <property type="match status" value="1"/>
</dbReference>
<evidence type="ECO:0000259" key="1">
    <source>
        <dbReference type="Pfam" id="PF02342"/>
    </source>
</evidence>
<dbReference type="InterPro" id="IPR003325">
    <property type="entry name" value="TerD"/>
</dbReference>
<gene>
    <name evidence="2" type="ORF">GCM10011610_31740</name>
</gene>
<protein>
    <submittedName>
        <fullName evidence="2">Tellurium resistance protein TerZ</fullName>
    </submittedName>
</protein>
<dbReference type="Pfam" id="PF02342">
    <property type="entry name" value="TerD"/>
    <property type="match status" value="1"/>
</dbReference>
<comment type="caution">
    <text evidence="2">The sequence shown here is derived from an EMBL/GenBank/DDBJ whole genome shotgun (WGS) entry which is preliminary data.</text>
</comment>
<dbReference type="Gene3D" id="2.60.60.30">
    <property type="entry name" value="sav2460 like domains"/>
    <property type="match status" value="1"/>
</dbReference>
<feature type="domain" description="TerD" evidence="1">
    <location>
        <begin position="30"/>
        <end position="182"/>
    </location>
</feature>
<dbReference type="PANTHER" id="PTHR32097:SF17">
    <property type="entry name" value="CAMP-BINDING PROTEIN 1-RELATED"/>
    <property type="match status" value="1"/>
</dbReference>
<evidence type="ECO:0000313" key="3">
    <source>
        <dbReference type="Proteomes" id="UP000658127"/>
    </source>
</evidence>
<reference evidence="3" key="1">
    <citation type="journal article" date="2019" name="Int. J. Syst. Evol. Microbiol.">
        <title>The Global Catalogue of Microorganisms (GCM) 10K type strain sequencing project: providing services to taxonomists for standard genome sequencing and annotation.</title>
        <authorList>
            <consortium name="The Broad Institute Genomics Platform"/>
            <consortium name="The Broad Institute Genome Sequencing Center for Infectious Disease"/>
            <person name="Wu L."/>
            <person name="Ma J."/>
        </authorList>
    </citation>
    <scope>NUCLEOTIDE SEQUENCE [LARGE SCALE GENOMIC DNA]</scope>
    <source>
        <strain evidence="3">CGMCC 4.7329</strain>
    </source>
</reference>
<name>A0ABQ2KFM8_9NOCA</name>
<proteinExistence type="predicted"/>
<organism evidence="2 3">
    <name type="scientific">Nocardia rhizosphaerihabitans</name>
    <dbReference type="NCBI Taxonomy" id="1691570"/>
    <lineage>
        <taxon>Bacteria</taxon>
        <taxon>Bacillati</taxon>
        <taxon>Actinomycetota</taxon>
        <taxon>Actinomycetes</taxon>
        <taxon>Mycobacteriales</taxon>
        <taxon>Nocardiaceae</taxon>
        <taxon>Nocardia</taxon>
    </lineage>
</organism>
<dbReference type="EMBL" id="BMNE01000003">
    <property type="protein sequence ID" value="GGN81385.1"/>
    <property type="molecule type" value="Genomic_DNA"/>
</dbReference>
<dbReference type="CDD" id="cd06974">
    <property type="entry name" value="TerD_like"/>
    <property type="match status" value="1"/>
</dbReference>
<sequence>MRVGPPGEPDGNWPKQLDQEQHMPGAVPHTALTHITVGLGWDPVRAGKFRRHPKDIDLNVAALSFSGTRFADIAFHEQLTSRDGAIRHLGDSLDGVGDGDDEIMVLDLTRLAPDITTVVLLITCYTGQRFEQIENAFTRVTDSVTGTGLARIDLATARSHTGLVLGTLHRTDNDWQFTLIAEPIPAEHVVDAVPHLTTYLS</sequence>
<keyword evidence="3" id="KW-1185">Reference proteome</keyword>
<dbReference type="Proteomes" id="UP000658127">
    <property type="component" value="Unassembled WGS sequence"/>
</dbReference>
<accession>A0ABQ2KFM8</accession>
<dbReference type="InterPro" id="IPR051324">
    <property type="entry name" value="Stress/Tellurium_Resist"/>
</dbReference>